<name>A0A9W9AMJ4_9AGAR</name>
<accession>A0A9W9AMJ4</accession>
<sequence>MSVVFLLSRKPTNRLLGSELLPSLPRTARVPPERSGPVNIPHSVGKFLDVEAAASDTDSSGDCLEETNADVNKHELDSVVVADDIGDGSSIEWSASPPRVQVDIERSPSPRVDASQSQDESADDTPKFWLDVYAVNCDIFAYRFVSRGL</sequence>
<organism evidence="2 3">
    <name type="scientific">Lentinula lateritia</name>
    <dbReference type="NCBI Taxonomy" id="40482"/>
    <lineage>
        <taxon>Eukaryota</taxon>
        <taxon>Fungi</taxon>
        <taxon>Dikarya</taxon>
        <taxon>Basidiomycota</taxon>
        <taxon>Agaricomycotina</taxon>
        <taxon>Agaricomycetes</taxon>
        <taxon>Agaricomycetidae</taxon>
        <taxon>Agaricales</taxon>
        <taxon>Marasmiineae</taxon>
        <taxon>Omphalotaceae</taxon>
        <taxon>Lentinula</taxon>
    </lineage>
</organism>
<dbReference type="AlphaFoldDB" id="A0A9W9AMJ4"/>
<evidence type="ECO:0000313" key="3">
    <source>
        <dbReference type="Proteomes" id="UP001150238"/>
    </source>
</evidence>
<dbReference type="Proteomes" id="UP001150238">
    <property type="component" value="Unassembled WGS sequence"/>
</dbReference>
<protein>
    <submittedName>
        <fullName evidence="2">Uncharacterized protein</fullName>
    </submittedName>
</protein>
<dbReference type="EMBL" id="JANVFS010000012">
    <property type="protein sequence ID" value="KAJ4484192.1"/>
    <property type="molecule type" value="Genomic_DNA"/>
</dbReference>
<evidence type="ECO:0000313" key="2">
    <source>
        <dbReference type="EMBL" id="KAJ4484192.1"/>
    </source>
</evidence>
<reference evidence="2" key="1">
    <citation type="submission" date="2022-08" db="EMBL/GenBank/DDBJ databases">
        <authorList>
            <consortium name="DOE Joint Genome Institute"/>
            <person name="Min B."/>
            <person name="Riley R."/>
            <person name="Sierra-Patev S."/>
            <person name="Naranjo-Ortiz M."/>
            <person name="Looney B."/>
            <person name="Konkel Z."/>
            <person name="Slot J.C."/>
            <person name="Sakamoto Y."/>
            <person name="Steenwyk J.L."/>
            <person name="Rokas A."/>
            <person name="Carro J."/>
            <person name="Camarero S."/>
            <person name="Ferreira P."/>
            <person name="Molpeceres G."/>
            <person name="Ruiz-Duenas F.J."/>
            <person name="Serrano A."/>
            <person name="Henrissat B."/>
            <person name="Drula E."/>
            <person name="Hughes K.W."/>
            <person name="Mata J.L."/>
            <person name="Ishikawa N.K."/>
            <person name="Vargas-Isla R."/>
            <person name="Ushijima S."/>
            <person name="Smith C.A."/>
            <person name="Ahrendt S."/>
            <person name="Andreopoulos W."/>
            <person name="He G."/>
            <person name="Labutti K."/>
            <person name="Lipzen A."/>
            <person name="Ng V."/>
            <person name="Sandor L."/>
            <person name="Barry K."/>
            <person name="Martinez A.T."/>
            <person name="Xiao Y."/>
            <person name="Gibbons J.G."/>
            <person name="Terashima K."/>
            <person name="Hibbett D.S."/>
            <person name="Grigoriev I.V."/>
        </authorList>
    </citation>
    <scope>NUCLEOTIDE SEQUENCE</scope>
    <source>
        <strain evidence="2">Sp2 HRB7682 ss15</strain>
    </source>
</reference>
<feature type="region of interest" description="Disordered" evidence="1">
    <location>
        <begin position="88"/>
        <end position="123"/>
    </location>
</feature>
<gene>
    <name evidence="2" type="ORF">C8J55DRAFT_559334</name>
</gene>
<evidence type="ECO:0000256" key="1">
    <source>
        <dbReference type="SAM" id="MobiDB-lite"/>
    </source>
</evidence>
<proteinExistence type="predicted"/>
<comment type="caution">
    <text evidence="2">The sequence shown here is derived from an EMBL/GenBank/DDBJ whole genome shotgun (WGS) entry which is preliminary data.</text>
</comment>
<reference evidence="2" key="2">
    <citation type="journal article" date="2023" name="Proc. Natl. Acad. Sci. U.S.A.">
        <title>A global phylogenomic analysis of the shiitake genus Lentinula.</title>
        <authorList>
            <person name="Sierra-Patev S."/>
            <person name="Min B."/>
            <person name="Naranjo-Ortiz M."/>
            <person name="Looney B."/>
            <person name="Konkel Z."/>
            <person name="Slot J.C."/>
            <person name="Sakamoto Y."/>
            <person name="Steenwyk J.L."/>
            <person name="Rokas A."/>
            <person name="Carro J."/>
            <person name="Camarero S."/>
            <person name="Ferreira P."/>
            <person name="Molpeceres G."/>
            <person name="Ruiz-Duenas F.J."/>
            <person name="Serrano A."/>
            <person name="Henrissat B."/>
            <person name="Drula E."/>
            <person name="Hughes K.W."/>
            <person name="Mata J.L."/>
            <person name="Ishikawa N.K."/>
            <person name="Vargas-Isla R."/>
            <person name="Ushijima S."/>
            <person name="Smith C.A."/>
            <person name="Donoghue J."/>
            <person name="Ahrendt S."/>
            <person name="Andreopoulos W."/>
            <person name="He G."/>
            <person name="LaButti K."/>
            <person name="Lipzen A."/>
            <person name="Ng V."/>
            <person name="Riley R."/>
            <person name="Sandor L."/>
            <person name="Barry K."/>
            <person name="Martinez A.T."/>
            <person name="Xiao Y."/>
            <person name="Gibbons J.G."/>
            <person name="Terashima K."/>
            <person name="Grigoriev I.V."/>
            <person name="Hibbett D."/>
        </authorList>
    </citation>
    <scope>NUCLEOTIDE SEQUENCE</scope>
    <source>
        <strain evidence="2">Sp2 HRB7682 ss15</strain>
    </source>
</reference>